<name>A0ABQ9DU59_9PASS</name>
<evidence type="ECO:0000313" key="1">
    <source>
        <dbReference type="EMBL" id="KAJ7427785.1"/>
    </source>
</evidence>
<protein>
    <recommendedName>
        <fullName evidence="3">Secreted protein</fullName>
    </recommendedName>
</protein>
<keyword evidence="2" id="KW-1185">Reference proteome</keyword>
<sequence length="76" mass="8363">MGLVKKSLIHQANFRGVVLASHQWGLFLVQWSFLSMGGQTMGCPSQFHPAGELCTRSTVRRNDAPSALMGDKCELQ</sequence>
<proteinExistence type="predicted"/>
<organism evidence="1 2">
    <name type="scientific">Willisornis vidua</name>
    <name type="common">Xingu scale-backed antbird</name>
    <dbReference type="NCBI Taxonomy" id="1566151"/>
    <lineage>
        <taxon>Eukaryota</taxon>
        <taxon>Metazoa</taxon>
        <taxon>Chordata</taxon>
        <taxon>Craniata</taxon>
        <taxon>Vertebrata</taxon>
        <taxon>Euteleostomi</taxon>
        <taxon>Archelosauria</taxon>
        <taxon>Archosauria</taxon>
        <taxon>Dinosauria</taxon>
        <taxon>Saurischia</taxon>
        <taxon>Theropoda</taxon>
        <taxon>Coelurosauria</taxon>
        <taxon>Aves</taxon>
        <taxon>Neognathae</taxon>
        <taxon>Neoaves</taxon>
        <taxon>Telluraves</taxon>
        <taxon>Australaves</taxon>
        <taxon>Passeriformes</taxon>
        <taxon>Thamnophilidae</taxon>
        <taxon>Willisornis</taxon>
    </lineage>
</organism>
<dbReference type="EMBL" id="WHWB01031827">
    <property type="protein sequence ID" value="KAJ7427785.1"/>
    <property type="molecule type" value="Genomic_DNA"/>
</dbReference>
<accession>A0ABQ9DU59</accession>
<evidence type="ECO:0000313" key="2">
    <source>
        <dbReference type="Proteomes" id="UP001145742"/>
    </source>
</evidence>
<comment type="caution">
    <text evidence="1">The sequence shown here is derived from an EMBL/GenBank/DDBJ whole genome shotgun (WGS) entry which is preliminary data.</text>
</comment>
<dbReference type="Proteomes" id="UP001145742">
    <property type="component" value="Unassembled WGS sequence"/>
</dbReference>
<reference evidence="1" key="1">
    <citation type="submission" date="2019-10" db="EMBL/GenBank/DDBJ databases">
        <authorList>
            <person name="Soares A.E.R."/>
            <person name="Aleixo A."/>
            <person name="Schneider P."/>
            <person name="Miyaki C.Y."/>
            <person name="Schneider M.P."/>
            <person name="Mello C."/>
            <person name="Vasconcelos A.T.R."/>
        </authorList>
    </citation>
    <scope>NUCLEOTIDE SEQUENCE</scope>
    <source>
        <tissue evidence="1">Muscle</tissue>
    </source>
</reference>
<evidence type="ECO:0008006" key="3">
    <source>
        <dbReference type="Google" id="ProtNLM"/>
    </source>
</evidence>
<gene>
    <name evidence="1" type="ORF">WISP_03881</name>
</gene>